<proteinExistence type="predicted"/>
<evidence type="ECO:0000313" key="3">
    <source>
        <dbReference type="Proteomes" id="UP000886674"/>
    </source>
</evidence>
<accession>A0A9E4NQD0</accession>
<gene>
    <name evidence="2" type="ORF">JAY77_23110</name>
</gene>
<organism evidence="2 3">
    <name type="scientific">Candidatus Thiodiazotropha taylori</name>
    <dbReference type="NCBI Taxonomy" id="2792791"/>
    <lineage>
        <taxon>Bacteria</taxon>
        <taxon>Pseudomonadati</taxon>
        <taxon>Pseudomonadota</taxon>
        <taxon>Gammaproteobacteria</taxon>
        <taxon>Chromatiales</taxon>
        <taxon>Sedimenticolaceae</taxon>
        <taxon>Candidatus Thiodiazotropha</taxon>
    </lineage>
</organism>
<sequence length="162" mass="17932">MDISKILVDLKGKVLDASHFDLLKHAYDLQEENIKQLKTNNDALKDSNQLLQDEVAALKKVKDDLANENSVVRAMFPSDDIDLNEDAEIVLKVFLARDAINVFEKDLLNESGVSIIRTQSGITELQEKGFVSYGRPLAGGNVLGLNPRGQKRLAKIQASSNK</sequence>
<dbReference type="EMBL" id="JAEPCR010000186">
    <property type="protein sequence ID" value="MCG7981022.1"/>
    <property type="molecule type" value="Genomic_DNA"/>
</dbReference>
<evidence type="ECO:0000313" key="2">
    <source>
        <dbReference type="EMBL" id="MCG7981022.1"/>
    </source>
</evidence>
<comment type="caution">
    <text evidence="2">The sequence shown here is derived from an EMBL/GenBank/DDBJ whole genome shotgun (WGS) entry which is preliminary data.</text>
</comment>
<dbReference type="AlphaFoldDB" id="A0A9E4NQD0"/>
<keyword evidence="1" id="KW-0175">Coiled coil</keyword>
<dbReference type="Proteomes" id="UP000886674">
    <property type="component" value="Unassembled WGS sequence"/>
</dbReference>
<name>A0A9E4NQD0_9GAMM</name>
<reference evidence="2" key="1">
    <citation type="journal article" date="2021" name="Proc. Natl. Acad. Sci. U.S.A.">
        <title>Global biogeography of chemosynthetic symbionts reveals both localized and globally distributed symbiont groups. .</title>
        <authorList>
            <person name="Osvatic J.T."/>
            <person name="Wilkins L.G.E."/>
            <person name="Leibrecht L."/>
            <person name="Leray M."/>
            <person name="Zauner S."/>
            <person name="Polzin J."/>
            <person name="Camacho Y."/>
            <person name="Gros O."/>
            <person name="van Gils J.A."/>
            <person name="Eisen J.A."/>
            <person name="Petersen J.M."/>
            <person name="Yuen B."/>
        </authorList>
    </citation>
    <scope>NUCLEOTIDE SEQUENCE</scope>
    <source>
        <strain evidence="2">MAGclacostrist055</strain>
    </source>
</reference>
<protein>
    <submittedName>
        <fullName evidence="2">Uncharacterized protein</fullName>
    </submittedName>
</protein>
<evidence type="ECO:0000256" key="1">
    <source>
        <dbReference type="SAM" id="Coils"/>
    </source>
</evidence>
<feature type="coiled-coil region" evidence="1">
    <location>
        <begin position="20"/>
        <end position="68"/>
    </location>
</feature>